<reference evidence="1" key="1">
    <citation type="journal article" date="2021" name="Proc. Natl. Acad. Sci. U.S.A.">
        <title>A Catalog of Tens of Thousands of Viruses from Human Metagenomes Reveals Hidden Associations with Chronic Diseases.</title>
        <authorList>
            <person name="Tisza M.J."/>
            <person name="Buck C.B."/>
        </authorList>
    </citation>
    <scope>NUCLEOTIDE SEQUENCE</scope>
    <source>
        <strain evidence="1">CtOZu12</strain>
    </source>
</reference>
<proteinExistence type="predicted"/>
<protein>
    <submittedName>
        <fullName evidence="1">Uncharacterized protein</fullName>
    </submittedName>
</protein>
<accession>A0A8D9PEK6</accession>
<dbReference type="EMBL" id="BK029940">
    <property type="protein sequence ID" value="DAD55821.1"/>
    <property type="molecule type" value="Genomic_DNA"/>
</dbReference>
<evidence type="ECO:0000313" key="1">
    <source>
        <dbReference type="EMBL" id="DAD55821.1"/>
    </source>
</evidence>
<organism evidence="1">
    <name type="scientific">Bacteriophage sp</name>
    <dbReference type="NCBI Taxonomy" id="38018"/>
    <lineage>
        <taxon>Viruses</taxon>
    </lineage>
</organism>
<sequence>MKQEGITYYYRNIEIKVIENVEFLSEYERKRSMKLETLLLRDFFKKTYILKFQQISKYSKYKGFKRVRSKSFHRKKKHFISLSRLQTVTKLRIKNVINPI</sequence>
<name>A0A8D9PEK6_9VIRU</name>